<evidence type="ECO:0000259" key="6">
    <source>
        <dbReference type="SMART" id="SM00928"/>
    </source>
</evidence>
<protein>
    <submittedName>
        <fullName evidence="7">NADH-quinone oxidoreductase subunit L</fullName>
    </submittedName>
</protein>
<dbReference type="Pfam" id="PF01512">
    <property type="entry name" value="Complex1_51K"/>
    <property type="match status" value="1"/>
</dbReference>
<dbReference type="AlphaFoldDB" id="A0A7C1FIF8"/>
<dbReference type="EMBL" id="DSMG01000194">
    <property type="protein sequence ID" value="HDX33519.1"/>
    <property type="molecule type" value="Genomic_DNA"/>
</dbReference>
<dbReference type="GO" id="GO:0046872">
    <property type="term" value="F:metal ion binding"/>
    <property type="evidence" value="ECO:0007669"/>
    <property type="project" value="UniProtKB-KW"/>
</dbReference>
<dbReference type="SMART" id="SM00928">
    <property type="entry name" value="NADH_4Fe-4S"/>
    <property type="match status" value="1"/>
</dbReference>
<dbReference type="PROSITE" id="PS00645">
    <property type="entry name" value="COMPLEX1_51K_2"/>
    <property type="match status" value="1"/>
</dbReference>
<accession>A0A7C1FIF8</accession>
<sequence length="565" mass="61046">MNRSDLEAMAQRELQRQQAFRCRILCCASTPCLSSGGTAVYDAINAAIKEGELDAEVQAVSTGCMGPCSRGPVVTVQVKGEGEFIYEHVSPEVGRQLVAYHARSATTPAEEAPEPLRTRLLPGDMPFFAKQKKIVLSNSGLIDPERLEDYVARGGYGALAYALREMTPEEVCREIINSGLRGRGGAGYPTGLKWDMVRKARGDKKYVVANGDEGDPGAYMDRTLMESDPHRVLEGMAIAGYAVGADQGYIYVRGEYPVAAKRLERAIRTAERRGLLGSRILDSNFNFRIDVRIGAGAFVCGEETALMASIMGRRGQPTPRPPYPAQSGLWGKPTLINNVETFGSIAPIILNGAEWFASIGTAKSKGTKIFALAGKVATTGLIEVPMGITLREIVYDIGGGIPNGLAFKAAQTGGPSGGCIPAQHLDTPVDYESLKALGSIMGSGGLIIMDEHSCMVDVAKFFMEFCMDESCGKCVPCRVGTVQMYRLLQRITEGSATMQDLETLKELCVMVKETSLCGLGQSAPNPVLSTIQYFLDEYEAHIRERRCPAGVCTLDKIPVTEWVHA</sequence>
<dbReference type="SUPFAM" id="SSF142984">
    <property type="entry name" value="Nqo1 middle domain-like"/>
    <property type="match status" value="1"/>
</dbReference>
<comment type="caution">
    <text evidence="7">The sequence shown here is derived from an EMBL/GenBank/DDBJ whole genome shotgun (WGS) entry which is preliminary data.</text>
</comment>
<dbReference type="InterPro" id="IPR011538">
    <property type="entry name" value="Nuo51_FMN-bd"/>
</dbReference>
<keyword evidence="3" id="KW-0479">Metal-binding</keyword>
<dbReference type="SUPFAM" id="SSF52833">
    <property type="entry name" value="Thioredoxin-like"/>
    <property type="match status" value="1"/>
</dbReference>
<dbReference type="Gene3D" id="3.40.30.10">
    <property type="entry name" value="Glutaredoxin"/>
    <property type="match status" value="1"/>
</dbReference>
<name>A0A7C1FIF8_9CHLR</name>
<dbReference type="FunFam" id="1.20.1440.230:FF:000001">
    <property type="entry name" value="Mitochondrial NADH dehydrogenase flavoprotein 1"/>
    <property type="match status" value="1"/>
</dbReference>
<dbReference type="Gene3D" id="1.20.1440.230">
    <property type="entry name" value="NADH-ubiquinone oxidoreductase 51kDa subunit, iron-sulphur binding domain"/>
    <property type="match status" value="1"/>
</dbReference>
<dbReference type="Pfam" id="PF01257">
    <property type="entry name" value="2Fe-2S_thioredx"/>
    <property type="match status" value="1"/>
</dbReference>
<evidence type="ECO:0000313" key="7">
    <source>
        <dbReference type="EMBL" id="HDX33519.1"/>
    </source>
</evidence>
<dbReference type="InterPro" id="IPR019575">
    <property type="entry name" value="Nuop51_4Fe4S-bd"/>
</dbReference>
<evidence type="ECO:0000256" key="3">
    <source>
        <dbReference type="ARBA" id="ARBA00022723"/>
    </source>
</evidence>
<dbReference type="PANTHER" id="PTHR43578">
    <property type="entry name" value="NADH-QUINONE OXIDOREDUCTASE SUBUNIT F"/>
    <property type="match status" value="1"/>
</dbReference>
<evidence type="ECO:0000256" key="2">
    <source>
        <dbReference type="ARBA" id="ARBA00022485"/>
    </source>
</evidence>
<keyword evidence="2" id="KW-0004">4Fe-4S</keyword>
<dbReference type="Gene3D" id="3.10.20.600">
    <property type="match status" value="1"/>
</dbReference>
<keyword evidence="5" id="KW-0411">Iron-sulfur</keyword>
<dbReference type="InterPro" id="IPR001949">
    <property type="entry name" value="NADH-UbQ_OxRdtase_51kDa_CS"/>
</dbReference>
<keyword evidence="4" id="KW-0408">Iron</keyword>
<organism evidence="7">
    <name type="scientific">Caldilinea aerophila</name>
    <dbReference type="NCBI Taxonomy" id="133453"/>
    <lineage>
        <taxon>Bacteria</taxon>
        <taxon>Bacillati</taxon>
        <taxon>Chloroflexota</taxon>
        <taxon>Caldilineae</taxon>
        <taxon>Caldilineales</taxon>
        <taxon>Caldilineaceae</taxon>
        <taxon>Caldilinea</taxon>
    </lineage>
</organism>
<evidence type="ECO:0000256" key="4">
    <source>
        <dbReference type="ARBA" id="ARBA00023004"/>
    </source>
</evidence>
<feature type="domain" description="NADH-ubiquinone oxidoreductase 51kDa subunit iron-sulphur binding" evidence="6">
    <location>
        <begin position="456"/>
        <end position="501"/>
    </location>
</feature>
<dbReference type="Gene3D" id="6.10.250.1450">
    <property type="match status" value="1"/>
</dbReference>
<evidence type="ECO:0000256" key="5">
    <source>
        <dbReference type="ARBA" id="ARBA00023014"/>
    </source>
</evidence>
<dbReference type="SUPFAM" id="SSF140490">
    <property type="entry name" value="Nqo1C-terminal domain-like"/>
    <property type="match status" value="1"/>
</dbReference>
<dbReference type="FunFam" id="3.40.50.11540:FF:000002">
    <property type="entry name" value="Putative oxidoreductase"/>
    <property type="match status" value="1"/>
</dbReference>
<comment type="similarity">
    <text evidence="1">Belongs to the complex I 51 kDa subunit family.</text>
</comment>
<dbReference type="InterPro" id="IPR037225">
    <property type="entry name" value="Nuo51_FMN-bd_sf"/>
</dbReference>
<dbReference type="Gene3D" id="3.40.50.11540">
    <property type="entry name" value="NADH-ubiquinone oxidoreductase 51kDa subunit"/>
    <property type="match status" value="1"/>
</dbReference>
<dbReference type="SUPFAM" id="SSF142019">
    <property type="entry name" value="Nqo1 FMN-binding domain-like"/>
    <property type="match status" value="1"/>
</dbReference>
<dbReference type="PANTHER" id="PTHR43578:SF3">
    <property type="entry name" value="NADH-QUINONE OXIDOREDUCTASE SUBUNIT F"/>
    <property type="match status" value="1"/>
</dbReference>
<dbReference type="GO" id="GO:0010181">
    <property type="term" value="F:FMN binding"/>
    <property type="evidence" value="ECO:0007669"/>
    <property type="project" value="InterPro"/>
</dbReference>
<dbReference type="InterPro" id="IPR036249">
    <property type="entry name" value="Thioredoxin-like_sf"/>
</dbReference>
<dbReference type="GO" id="GO:0008137">
    <property type="term" value="F:NADH dehydrogenase (ubiquinone) activity"/>
    <property type="evidence" value="ECO:0007669"/>
    <property type="project" value="InterPro"/>
</dbReference>
<evidence type="ECO:0000256" key="1">
    <source>
        <dbReference type="ARBA" id="ARBA00007523"/>
    </source>
</evidence>
<reference evidence="7" key="1">
    <citation type="journal article" date="2020" name="mSystems">
        <title>Genome- and Community-Level Interaction Insights into Carbon Utilization and Element Cycling Functions of Hydrothermarchaeota in Hydrothermal Sediment.</title>
        <authorList>
            <person name="Zhou Z."/>
            <person name="Liu Y."/>
            <person name="Xu W."/>
            <person name="Pan J."/>
            <person name="Luo Z.H."/>
            <person name="Li M."/>
        </authorList>
    </citation>
    <scope>NUCLEOTIDE SEQUENCE [LARGE SCALE GENOMIC DNA]</scope>
    <source>
        <strain evidence="7">SpSt-289</strain>
    </source>
</reference>
<dbReference type="GO" id="GO:0051539">
    <property type="term" value="F:4 iron, 4 sulfur cluster binding"/>
    <property type="evidence" value="ECO:0007669"/>
    <property type="project" value="UniProtKB-KW"/>
</dbReference>
<dbReference type="CDD" id="cd02980">
    <property type="entry name" value="TRX_Fd_family"/>
    <property type="match status" value="1"/>
</dbReference>
<dbReference type="InterPro" id="IPR037207">
    <property type="entry name" value="Nuop51_4Fe4S-bd_sf"/>
</dbReference>
<dbReference type="Pfam" id="PF10589">
    <property type="entry name" value="NADH_4Fe-4S"/>
    <property type="match status" value="1"/>
</dbReference>
<gene>
    <name evidence="7" type="ORF">ENQ20_18845</name>
</gene>
<proteinExistence type="inferred from homology"/>